<keyword evidence="6 9" id="KW-1133">Transmembrane helix</keyword>
<accession>A0A6B3SUI7</accession>
<reference evidence="11 12" key="1">
    <citation type="submission" date="2020-02" db="EMBL/GenBank/DDBJ databases">
        <authorList>
            <person name="Kim M.K."/>
        </authorList>
    </citation>
    <scope>NUCLEOTIDE SEQUENCE [LARGE SCALE GENOMIC DNA]</scope>
    <source>
        <strain evidence="11 12">17J57-3</strain>
    </source>
</reference>
<dbReference type="InterPro" id="IPR011712">
    <property type="entry name" value="Sig_transdc_His_kin_sub3_dim/P"/>
</dbReference>
<evidence type="ECO:0000256" key="9">
    <source>
        <dbReference type="SAM" id="Phobius"/>
    </source>
</evidence>
<feature type="transmembrane region" description="Helical" evidence="9">
    <location>
        <begin position="21"/>
        <end position="43"/>
    </location>
</feature>
<evidence type="ECO:0000256" key="3">
    <source>
        <dbReference type="ARBA" id="ARBA00022679"/>
    </source>
</evidence>
<feature type="domain" description="Signal transduction histidine kinase subgroup 3 dimerisation and phosphoacceptor" evidence="10">
    <location>
        <begin position="374"/>
        <end position="438"/>
    </location>
</feature>
<organism evidence="11 12">
    <name type="scientific">Noviherbaspirillum galbum</name>
    <dbReference type="NCBI Taxonomy" id="2709383"/>
    <lineage>
        <taxon>Bacteria</taxon>
        <taxon>Pseudomonadati</taxon>
        <taxon>Pseudomonadota</taxon>
        <taxon>Betaproteobacteria</taxon>
        <taxon>Burkholderiales</taxon>
        <taxon>Oxalobacteraceae</taxon>
        <taxon>Noviherbaspirillum</taxon>
    </lineage>
</organism>
<dbReference type="GO" id="GO:0000155">
    <property type="term" value="F:phosphorelay sensor kinase activity"/>
    <property type="evidence" value="ECO:0007669"/>
    <property type="project" value="InterPro"/>
</dbReference>
<dbReference type="Proteomes" id="UP000482155">
    <property type="component" value="Unassembled WGS sequence"/>
</dbReference>
<evidence type="ECO:0000256" key="4">
    <source>
        <dbReference type="ARBA" id="ARBA00022692"/>
    </source>
</evidence>
<dbReference type="SUPFAM" id="SSF55874">
    <property type="entry name" value="ATPase domain of HSP90 chaperone/DNA topoisomerase II/histidine kinase"/>
    <property type="match status" value="1"/>
</dbReference>
<gene>
    <name evidence="11" type="ORF">G3574_26680</name>
</gene>
<feature type="transmembrane region" description="Helical" evidence="9">
    <location>
        <begin position="55"/>
        <end position="72"/>
    </location>
</feature>
<keyword evidence="7" id="KW-0902">Two-component regulatory system</keyword>
<evidence type="ECO:0000256" key="7">
    <source>
        <dbReference type="ARBA" id="ARBA00023012"/>
    </source>
</evidence>
<dbReference type="Gene3D" id="3.30.565.10">
    <property type="entry name" value="Histidine kinase-like ATPase, C-terminal domain"/>
    <property type="match status" value="1"/>
</dbReference>
<proteinExistence type="predicted"/>
<dbReference type="InterPro" id="IPR036890">
    <property type="entry name" value="HATPase_C_sf"/>
</dbReference>
<dbReference type="InterPro" id="IPR050482">
    <property type="entry name" value="Sensor_HK_TwoCompSys"/>
</dbReference>
<keyword evidence="3" id="KW-0808">Transferase</keyword>
<evidence type="ECO:0000259" key="10">
    <source>
        <dbReference type="Pfam" id="PF07730"/>
    </source>
</evidence>
<feature type="transmembrane region" description="Helical" evidence="9">
    <location>
        <begin position="154"/>
        <end position="174"/>
    </location>
</feature>
<evidence type="ECO:0000256" key="8">
    <source>
        <dbReference type="ARBA" id="ARBA00023136"/>
    </source>
</evidence>
<evidence type="ECO:0000313" key="11">
    <source>
        <dbReference type="EMBL" id="NEX64680.1"/>
    </source>
</evidence>
<evidence type="ECO:0000256" key="2">
    <source>
        <dbReference type="ARBA" id="ARBA00022475"/>
    </source>
</evidence>
<comment type="caution">
    <text evidence="11">The sequence shown here is derived from an EMBL/GenBank/DDBJ whole genome shotgun (WGS) entry which is preliminary data.</text>
</comment>
<dbReference type="RefSeq" id="WP_163968616.1">
    <property type="nucleotide sequence ID" value="NZ_JAAIVB010000085.1"/>
</dbReference>
<dbReference type="EMBL" id="JAAIVB010000085">
    <property type="protein sequence ID" value="NEX64680.1"/>
    <property type="molecule type" value="Genomic_DNA"/>
</dbReference>
<evidence type="ECO:0000256" key="5">
    <source>
        <dbReference type="ARBA" id="ARBA00022777"/>
    </source>
</evidence>
<protein>
    <recommendedName>
        <fullName evidence="10">Signal transduction histidine kinase subgroup 3 dimerisation and phosphoacceptor domain-containing protein</fullName>
    </recommendedName>
</protein>
<evidence type="ECO:0000313" key="12">
    <source>
        <dbReference type="Proteomes" id="UP000482155"/>
    </source>
</evidence>
<keyword evidence="8 9" id="KW-0472">Membrane</keyword>
<keyword evidence="5" id="KW-0418">Kinase</keyword>
<comment type="subcellular location">
    <subcellularLocation>
        <location evidence="1">Cell membrane</location>
        <topology evidence="1">Multi-pass membrane protein</topology>
    </subcellularLocation>
</comment>
<dbReference type="Pfam" id="PF07730">
    <property type="entry name" value="HisKA_3"/>
    <property type="match status" value="1"/>
</dbReference>
<dbReference type="AlphaFoldDB" id="A0A6B3SUI7"/>
<keyword evidence="2" id="KW-1003">Cell membrane</keyword>
<feature type="transmembrane region" description="Helical" evidence="9">
    <location>
        <begin position="130"/>
        <end position="148"/>
    </location>
</feature>
<dbReference type="Gene3D" id="1.20.5.1930">
    <property type="match status" value="1"/>
</dbReference>
<evidence type="ECO:0000256" key="1">
    <source>
        <dbReference type="ARBA" id="ARBA00004651"/>
    </source>
</evidence>
<dbReference type="PANTHER" id="PTHR24421">
    <property type="entry name" value="NITRATE/NITRITE SENSOR PROTEIN NARX-RELATED"/>
    <property type="match status" value="1"/>
</dbReference>
<dbReference type="GO" id="GO:0046983">
    <property type="term" value="F:protein dimerization activity"/>
    <property type="evidence" value="ECO:0007669"/>
    <property type="project" value="InterPro"/>
</dbReference>
<keyword evidence="4 9" id="KW-0812">Transmembrane</keyword>
<name>A0A6B3SUI7_9BURK</name>
<evidence type="ECO:0000256" key="6">
    <source>
        <dbReference type="ARBA" id="ARBA00022989"/>
    </source>
</evidence>
<sequence length="564" mass="62878">MASSQKFSDLSIEEAASKVSHAVPMVDGIRLMLAAIALLAHLIDIPGTVRSSDAMWFLLAGYFVYAALPFAVRTQGRKFFRRKIALWCDVTWYAMLIAVTDPLTTVLFLFFPFAILVASFEHGCKEGRRITIGSVGLYLATGMLAGTTTPDFEWTWLFLRVVFLLSLGLMMAYWGGAEVVYKQRLALLREMNFISNPRFGVDQSIASIMEKCRGFFKANACVLLIHDTDSDIYCMRQTDATDMSRALHAQPLPADMAQPLLPFPADHLVLFGRTSGLTIFGRTRCRLYNERTQQWMTDANGHGERVADLLNTEAYIGAPVNWRRYDGRVYLTSSRDAYGPEDALFLMHTVEQAFRLIEHIDVLDRLASGAAQQERQRIVGDLHDSAIQPYIGLKMGLEALREQARPDNPLAPQIGKLIGMATHTLNEMRQYVTRLKDQHALSGSVLAADIRQLAIRFNEFYGICIEVHIDGELHLNDRLAAEVRQIVHEGLSNIRKHTTAQQGRIAVACASGVLQLEICNANDGSCTRPFMPRSIVTRVESLGGRVRIAHDAGCLTVVSISLPI</sequence>
<keyword evidence="12" id="KW-1185">Reference proteome</keyword>
<dbReference type="GO" id="GO:0005886">
    <property type="term" value="C:plasma membrane"/>
    <property type="evidence" value="ECO:0007669"/>
    <property type="project" value="UniProtKB-SubCell"/>
</dbReference>
<dbReference type="PANTHER" id="PTHR24421:SF37">
    <property type="entry name" value="SENSOR HISTIDINE KINASE NARS"/>
    <property type="match status" value="1"/>
</dbReference>